<evidence type="ECO:0000313" key="3">
    <source>
        <dbReference type="Proteomes" id="UP001285521"/>
    </source>
</evidence>
<proteinExistence type="predicted"/>
<keyword evidence="1" id="KW-0732">Signal</keyword>
<keyword evidence="3" id="KW-1185">Reference proteome</keyword>
<protein>
    <submittedName>
        <fullName evidence="2">Uncharacterized protein</fullName>
    </submittedName>
</protein>
<organism evidence="2 3">
    <name type="scientific">Lentzea miocenica</name>
    <dbReference type="NCBI Taxonomy" id="3095431"/>
    <lineage>
        <taxon>Bacteria</taxon>
        <taxon>Bacillati</taxon>
        <taxon>Actinomycetota</taxon>
        <taxon>Actinomycetes</taxon>
        <taxon>Pseudonocardiales</taxon>
        <taxon>Pseudonocardiaceae</taxon>
        <taxon>Lentzea</taxon>
    </lineage>
</organism>
<dbReference type="Proteomes" id="UP001285521">
    <property type="component" value="Unassembled WGS sequence"/>
</dbReference>
<sequence>MRTSGRPRHGAGALVAALVTGLVVVAPGTANAAQQPNWAMPLPVKWSTTDSKRPHEEITTGDQRVGAWRDDKHHIGKSYLTFDITRFKGTQLFTANLRTPEKAANDCTKPRSTQMWVVRPQNKITWADQPAEIANVAPNPVPDQDCVSQAVTWNVVEPVKQALEKGQTTITFALRIAEQFQGEVEYGRTYDPTGRLNATFNTPPGTPTDLKIDIHTCNGTTTPVIPSLTPRVKATLHDADPDNGGVSGRVAFWPVHAPEQRIEVVAPWAPGSIDTLFPAGLVQDGGTYAFAVRTEDGFTNSEWSAPCRFTADITAPATPPMISSATFRENGGPPGDGGEGMPGDFTFSANGVTDVVAFEYDGLGIPSGRVAADAPGGKATITITPTTDGPVSIQARSLDRAGLRSETRTYRYWVRTTGPWVQLPQFELGTPGEVVFNANQDGATRFVYQLDGGQEQSVPVGDDRKGRHTFLFTVPGSEYHALKVWTVDDAGTKSGVHDTNFYVDQLRPWVDVDPWDGIVGQKRTITVSPSRDGVVSYVYKIGDDPEKVLPAAADGSLTFEYTPTTKGYHDVLVASVNAAGVRSGWGDGTVVAEAPAPTVTSNDYKYEPQGAPGQAGTFTFSSPRIPVVSYEYRFNGDPWQATTGTQIQWAPKKPGYHYLYVRGVTESGFETDEQSYMFQVKPLPPTVTSPQFPDGGPVTARPNQPVEFVVTPALPGSHEVLWSISFGAPTVVPVGEDGKARFTYTPGGSFELTVSSRTPDGIVSGDVKRTYSVPTS</sequence>
<dbReference type="EMBL" id="JAXAVW010000001">
    <property type="protein sequence ID" value="MDX8028906.1"/>
    <property type="molecule type" value="Genomic_DNA"/>
</dbReference>
<evidence type="ECO:0000256" key="1">
    <source>
        <dbReference type="SAM" id="SignalP"/>
    </source>
</evidence>
<dbReference type="RefSeq" id="WP_319963907.1">
    <property type="nucleotide sequence ID" value="NZ_JAXAVW010000001.1"/>
</dbReference>
<evidence type="ECO:0000313" key="2">
    <source>
        <dbReference type="EMBL" id="MDX8028906.1"/>
    </source>
</evidence>
<name>A0ABU4SSM8_9PSEU</name>
<feature type="signal peptide" evidence="1">
    <location>
        <begin position="1"/>
        <end position="32"/>
    </location>
</feature>
<reference evidence="2 3" key="1">
    <citation type="submission" date="2023-11" db="EMBL/GenBank/DDBJ databases">
        <title>Lentzea sokolovensis, sp. nov., Lentzea kristufkii, sp. nov., and Lentzea miocenensis, sp. nov., rare actinobacteria from Sokolov Coal Basin, Miocene lacustrine sediment, Czech Republic.</title>
        <authorList>
            <person name="Lara A."/>
            <person name="Kotroba L."/>
            <person name="Nouioui I."/>
            <person name="Neumann-Schaal M."/>
            <person name="Mast Y."/>
            <person name="Chronakova A."/>
        </authorList>
    </citation>
    <scope>NUCLEOTIDE SEQUENCE [LARGE SCALE GENOMIC DNA]</scope>
    <source>
        <strain evidence="2 3">BCCO 10_0856</strain>
    </source>
</reference>
<accession>A0ABU4SSM8</accession>
<gene>
    <name evidence="2" type="ORF">SK803_01730</name>
</gene>
<feature type="chain" id="PRO_5045766861" evidence="1">
    <location>
        <begin position="33"/>
        <end position="776"/>
    </location>
</feature>
<comment type="caution">
    <text evidence="2">The sequence shown here is derived from an EMBL/GenBank/DDBJ whole genome shotgun (WGS) entry which is preliminary data.</text>
</comment>
<reference evidence="2 3" key="2">
    <citation type="submission" date="2023-11" db="EMBL/GenBank/DDBJ databases">
        <authorList>
            <person name="Lara A.C."/>
            <person name="Chronakova A."/>
        </authorList>
    </citation>
    <scope>NUCLEOTIDE SEQUENCE [LARGE SCALE GENOMIC DNA]</scope>
    <source>
        <strain evidence="2 3">BCCO 10_0856</strain>
    </source>
</reference>